<comment type="caution">
    <text evidence="10">The sequence shown here is derived from an EMBL/GenBank/DDBJ whole genome shotgun (WGS) entry which is preliminary data.</text>
</comment>
<comment type="catalytic activity">
    <reaction evidence="8">
        <text>dihydrourocanate + A = urocanate + AH2</text>
        <dbReference type="Rhea" id="RHEA:36059"/>
        <dbReference type="ChEBI" id="CHEBI:13193"/>
        <dbReference type="ChEBI" id="CHEBI:17499"/>
        <dbReference type="ChEBI" id="CHEBI:27247"/>
        <dbReference type="ChEBI" id="CHEBI:72991"/>
        <dbReference type="EC" id="1.3.99.33"/>
    </reaction>
</comment>
<evidence type="ECO:0000256" key="3">
    <source>
        <dbReference type="ARBA" id="ARBA00013137"/>
    </source>
</evidence>
<comment type="cofactor">
    <cofactor evidence="1">
        <name>FMN</name>
        <dbReference type="ChEBI" id="CHEBI:58210"/>
    </cofactor>
</comment>
<feature type="domain" description="FMN-binding" evidence="9">
    <location>
        <begin position="582"/>
        <end position="656"/>
    </location>
</feature>
<gene>
    <name evidence="10" type="ORF">FM068_09365</name>
</gene>
<evidence type="ECO:0000313" key="10">
    <source>
        <dbReference type="EMBL" id="MZG28787.1"/>
    </source>
</evidence>
<evidence type="ECO:0000256" key="7">
    <source>
        <dbReference type="ARBA" id="ARBA00023002"/>
    </source>
</evidence>
<dbReference type="GO" id="GO:0033765">
    <property type="term" value="F:steroid dehydrogenase activity, acting on the CH-CH group of donors"/>
    <property type="evidence" value="ECO:0007669"/>
    <property type="project" value="UniProtKB-ARBA"/>
</dbReference>
<dbReference type="Pfam" id="PF00890">
    <property type="entry name" value="FAD_binding_2"/>
    <property type="match status" value="1"/>
</dbReference>
<evidence type="ECO:0000256" key="2">
    <source>
        <dbReference type="ARBA" id="ARBA00001974"/>
    </source>
</evidence>
<dbReference type="PROSITE" id="PS51318">
    <property type="entry name" value="TAT"/>
    <property type="match status" value="1"/>
</dbReference>
<dbReference type="Pfam" id="PF04205">
    <property type="entry name" value="FMN_bind"/>
    <property type="match status" value="1"/>
</dbReference>
<evidence type="ECO:0000256" key="5">
    <source>
        <dbReference type="ARBA" id="ARBA00022630"/>
    </source>
</evidence>
<dbReference type="PANTHER" id="PTHR43400">
    <property type="entry name" value="FUMARATE REDUCTASE"/>
    <property type="match status" value="1"/>
</dbReference>
<organism evidence="10 11">
    <name type="scientific">Adlercreutzia equolifaciens</name>
    <dbReference type="NCBI Taxonomy" id="446660"/>
    <lineage>
        <taxon>Bacteria</taxon>
        <taxon>Bacillati</taxon>
        <taxon>Actinomycetota</taxon>
        <taxon>Coriobacteriia</taxon>
        <taxon>Eggerthellales</taxon>
        <taxon>Eggerthellaceae</taxon>
        <taxon>Adlercreutzia</taxon>
    </lineage>
</organism>
<dbReference type="SUPFAM" id="SSF51905">
    <property type="entry name" value="FAD/NAD(P)-binding domain"/>
    <property type="match status" value="1"/>
</dbReference>
<evidence type="ECO:0000259" key="9">
    <source>
        <dbReference type="SMART" id="SM00900"/>
    </source>
</evidence>
<dbReference type="EMBL" id="VJNE01000022">
    <property type="protein sequence ID" value="MZG28787.1"/>
    <property type="molecule type" value="Genomic_DNA"/>
</dbReference>
<keyword evidence="6" id="KW-0274">FAD</keyword>
<dbReference type="InterPro" id="IPR027477">
    <property type="entry name" value="Succ_DH/fumarate_Rdtase_cat_sf"/>
</dbReference>
<sequence length="656" mass="69752">MKGRGASIMTEIANQAIGRRSFLKGLALAGVGAAGVASLGGCATPLSDTGNSSAAFDFAQTINWDGQYDVVVVGFGSAGAVTAMSAAEAGASVLLLDKAPLGHEGGNSRYCGQTFMHSNGDEQAARDYFVAMCGSMPVADDVVDTFAKGLATLPEDYAEWYDLNIEDFRTVDQLSPAFAFMSPEYPELPGSDKISMTALHQGNSDGYMWQTQREGVSSRQDKIDVWLESPALHLIQDPQSKTIVGVEVQRKGDNLLIRANNGVVLTCGGFENNPEMVQDYLGLTRCAPLGTLYNTGDGVRMALEVGADLWHMTSYESMMIFGGMGYLVEEGERTTLIPLPAKIYHGSLVLVGNAGNRYLREDELARHGKHYSNGGWKAPKHPSRSFLVFDQTQHDSLVASGRLDEERFAKKLSAPTIAELAELMEADPEQLSQTIADFGKAAQEGYDPAFRRAPETMRAFDDGPFYALEVMPDILNTQGGPRRNGQAEVLDTEGNPIPHLYAAGECGGIASNMYQGGGNMAECMIFGHLAGTNAATVKDPLPPYIAEAVDASPAFTLGVENDLADTGDYEAAAGEYIGKGQGIGGDLIVKVSMDGETIANIEVLEQHETPDIGGKALETLPSIVIEAQSVDVDAISGATTTSNAFFTAVSDALSQA</sequence>
<dbReference type="EC" id="1.3.99.33" evidence="3"/>
<dbReference type="SMART" id="SM00900">
    <property type="entry name" value="FMN_bind"/>
    <property type="match status" value="1"/>
</dbReference>
<name>A0A6L8Q645_9ACTN</name>
<keyword evidence="5" id="KW-0285">Flavoprotein</keyword>
<dbReference type="SUPFAM" id="SSF56425">
    <property type="entry name" value="Succinate dehydrogenase/fumarate reductase flavoprotein, catalytic domain"/>
    <property type="match status" value="1"/>
</dbReference>
<evidence type="ECO:0000256" key="1">
    <source>
        <dbReference type="ARBA" id="ARBA00001917"/>
    </source>
</evidence>
<dbReference type="Gene3D" id="3.50.50.60">
    <property type="entry name" value="FAD/NAD(P)-binding domain"/>
    <property type="match status" value="1"/>
</dbReference>
<protein>
    <recommendedName>
        <fullName evidence="4">Urocanate reductase</fullName>
        <ecNumber evidence="3">1.3.99.33</ecNumber>
    </recommendedName>
</protein>
<dbReference type="InterPro" id="IPR007329">
    <property type="entry name" value="FMN-bd"/>
</dbReference>
<dbReference type="GO" id="GO:0016020">
    <property type="term" value="C:membrane"/>
    <property type="evidence" value="ECO:0007669"/>
    <property type="project" value="InterPro"/>
</dbReference>
<dbReference type="Proteomes" id="UP000472380">
    <property type="component" value="Unassembled WGS sequence"/>
</dbReference>
<dbReference type="PANTHER" id="PTHR43400:SF10">
    <property type="entry name" value="3-OXOSTEROID 1-DEHYDROGENASE"/>
    <property type="match status" value="1"/>
</dbReference>
<keyword evidence="7" id="KW-0560">Oxidoreductase</keyword>
<dbReference type="GO" id="GO:0010181">
    <property type="term" value="F:FMN binding"/>
    <property type="evidence" value="ECO:0007669"/>
    <property type="project" value="InterPro"/>
</dbReference>
<accession>A0A6L8Q645</accession>
<evidence type="ECO:0000256" key="4">
    <source>
        <dbReference type="ARBA" id="ARBA00015872"/>
    </source>
</evidence>
<dbReference type="Gene3D" id="3.90.700.10">
    <property type="entry name" value="Succinate dehydrogenase/fumarate reductase flavoprotein, catalytic domain"/>
    <property type="match status" value="1"/>
</dbReference>
<comment type="cofactor">
    <cofactor evidence="2">
        <name>FAD</name>
        <dbReference type="ChEBI" id="CHEBI:57692"/>
    </cofactor>
</comment>
<dbReference type="InterPro" id="IPR006311">
    <property type="entry name" value="TAT_signal"/>
</dbReference>
<proteinExistence type="predicted"/>
<reference evidence="10 11" key="1">
    <citation type="submission" date="2019-07" db="EMBL/GenBank/DDBJ databases">
        <title>Draft genome sequence of Adlercreutzia equolifaciens IPLA 37004, a human intestinal strain that does not produces equol from daidzein.</title>
        <authorList>
            <person name="Vazquez L."/>
            <person name="Florez A.B."/>
            <person name="Mayo B."/>
        </authorList>
    </citation>
    <scope>NUCLEOTIDE SEQUENCE [LARGE SCALE GENOMIC DNA]</scope>
    <source>
        <strain evidence="10 11">IPLA 37004</strain>
    </source>
</reference>
<dbReference type="AlphaFoldDB" id="A0A6L8Q645"/>
<dbReference type="InterPro" id="IPR050315">
    <property type="entry name" value="FAD-oxidoreductase_2"/>
</dbReference>
<evidence type="ECO:0000256" key="8">
    <source>
        <dbReference type="ARBA" id="ARBA00049922"/>
    </source>
</evidence>
<dbReference type="Gene3D" id="3.90.1010.20">
    <property type="match status" value="1"/>
</dbReference>
<evidence type="ECO:0000256" key="6">
    <source>
        <dbReference type="ARBA" id="ARBA00022827"/>
    </source>
</evidence>
<evidence type="ECO:0000313" key="11">
    <source>
        <dbReference type="Proteomes" id="UP000472380"/>
    </source>
</evidence>
<dbReference type="InterPro" id="IPR036188">
    <property type="entry name" value="FAD/NAD-bd_sf"/>
</dbReference>
<dbReference type="InterPro" id="IPR003953">
    <property type="entry name" value="FAD-dep_OxRdtase_2_FAD-bd"/>
</dbReference>